<sequence length="75" mass="8363">MEMSSTVLPLLSSTPEWVPVSNTSFITSYFDADTFIYARMGTSVKQSSTNNPVRISHLDADVDTNMELFMDGEVH</sequence>
<name>A0A2A2J4T0_9BILA</name>
<accession>A0A2A2J4T0</accession>
<dbReference type="EMBL" id="LIAE01010682">
    <property type="protein sequence ID" value="PAV56661.1"/>
    <property type="molecule type" value="Genomic_DNA"/>
</dbReference>
<organism evidence="1 2">
    <name type="scientific">Diploscapter pachys</name>
    <dbReference type="NCBI Taxonomy" id="2018661"/>
    <lineage>
        <taxon>Eukaryota</taxon>
        <taxon>Metazoa</taxon>
        <taxon>Ecdysozoa</taxon>
        <taxon>Nematoda</taxon>
        <taxon>Chromadorea</taxon>
        <taxon>Rhabditida</taxon>
        <taxon>Rhabditina</taxon>
        <taxon>Rhabditomorpha</taxon>
        <taxon>Rhabditoidea</taxon>
        <taxon>Rhabditidae</taxon>
        <taxon>Diploscapter</taxon>
    </lineage>
</organism>
<reference evidence="1 2" key="1">
    <citation type="journal article" date="2017" name="Curr. Biol.">
        <title>Genome architecture and evolution of a unichromosomal asexual nematode.</title>
        <authorList>
            <person name="Fradin H."/>
            <person name="Zegar C."/>
            <person name="Gutwein M."/>
            <person name="Lucas J."/>
            <person name="Kovtun M."/>
            <person name="Corcoran D."/>
            <person name="Baugh L.R."/>
            <person name="Kiontke K."/>
            <person name="Gunsalus K."/>
            <person name="Fitch D.H."/>
            <person name="Piano F."/>
        </authorList>
    </citation>
    <scope>NUCLEOTIDE SEQUENCE [LARGE SCALE GENOMIC DNA]</scope>
    <source>
        <strain evidence="1">PF1309</strain>
    </source>
</reference>
<dbReference type="Proteomes" id="UP000218231">
    <property type="component" value="Unassembled WGS sequence"/>
</dbReference>
<evidence type="ECO:0000313" key="2">
    <source>
        <dbReference type="Proteomes" id="UP000218231"/>
    </source>
</evidence>
<dbReference type="AlphaFoldDB" id="A0A2A2J4T0"/>
<evidence type="ECO:0000313" key="1">
    <source>
        <dbReference type="EMBL" id="PAV56661.1"/>
    </source>
</evidence>
<keyword evidence="2" id="KW-1185">Reference proteome</keyword>
<gene>
    <name evidence="1" type="ORF">WR25_12419</name>
</gene>
<proteinExistence type="predicted"/>
<protein>
    <submittedName>
        <fullName evidence="1">Uncharacterized protein</fullName>
    </submittedName>
</protein>
<comment type="caution">
    <text evidence="1">The sequence shown here is derived from an EMBL/GenBank/DDBJ whole genome shotgun (WGS) entry which is preliminary data.</text>
</comment>